<accession>A0A8D6U7I9</accession>
<keyword evidence="1" id="KW-0812">Transmembrane</keyword>
<keyword evidence="1" id="KW-1133">Transmembrane helix</keyword>
<evidence type="ECO:0000259" key="2">
    <source>
        <dbReference type="Pfam" id="PF16116"/>
    </source>
</evidence>
<evidence type="ECO:0000313" key="3">
    <source>
        <dbReference type="EMBL" id="CAD0137897.1"/>
    </source>
</evidence>
<feature type="transmembrane region" description="Helical" evidence="1">
    <location>
        <begin position="23"/>
        <end position="43"/>
    </location>
</feature>
<dbReference type="EMBL" id="LR822017">
    <property type="protein sequence ID" value="CAD0137897.1"/>
    <property type="molecule type" value="Genomic_DNA"/>
</dbReference>
<evidence type="ECO:0000256" key="1">
    <source>
        <dbReference type="SAM" id="Phobius"/>
    </source>
</evidence>
<sequence length="526" mass="59323">MSVQDFIKKSILQSDNYATQSPFRIVIVLLLALLIGAFIYKVYQHFFTGVIYSRSFAMTLVGMALLTSMVTLAISLIIITSGPYAPFLYSNTRNTGTKFEYTLSDKSFGNPLMGYVPSAEDKTVSEDVHLVYVDITWKELEPKKGYYDWETIEESNQFKRWKKEGEQVVLRFLLDYPGKSSHKDIPDWLGNEISDLGDAYDTSYGKGFSPNYQNKLLRKYYKDAVTAMGQRWGNDEFIAYIELGGLGHWGEWHVHSNAGIRQLPRKEVRKDYIAPFQPAFPKAKILMRRPFDTGLKGEFGIYNDVFGDKSATKTWLNWIQNGGSYDQTQEQAALKAMPNAWEKAPIGGELTCSQSMSNLLINNLAELQEEAKAAHLTFLGPKVAEDIGDGQAAYKELLKNMGYRLWVSRLTISKGENKLDITLNLENSGVAPLYGDWPVVLYLCDASGKVVQAQQLECRLSELLPDQTTELKASFAYSKDQNYQVKLGILSPMTQVPSVHFAMKGFEGEVMPKLTTVQKDKKSADK</sequence>
<reference evidence="3 4" key="1">
    <citation type="submission" date="2020-06" db="EMBL/GenBank/DDBJ databases">
        <authorList>
            <person name="Chuat V."/>
        </authorList>
    </citation>
    <scope>NUCLEOTIDE SEQUENCE [LARGE SCALE GENOMIC DNA]</scope>
    <source>
        <strain evidence="3">STH_CIRM_336</strain>
    </source>
</reference>
<dbReference type="SUPFAM" id="SSF51445">
    <property type="entry name" value="(Trans)glycosidases"/>
    <property type="match status" value="1"/>
</dbReference>
<proteinExistence type="predicted"/>
<organism evidence="3 4">
    <name type="scientific">Streptococcus thermophilus</name>
    <dbReference type="NCBI Taxonomy" id="1308"/>
    <lineage>
        <taxon>Bacteria</taxon>
        <taxon>Bacillati</taxon>
        <taxon>Bacillota</taxon>
        <taxon>Bacilli</taxon>
        <taxon>Lactobacillales</taxon>
        <taxon>Streptococcaceae</taxon>
        <taxon>Streptococcus</taxon>
    </lineage>
</organism>
<protein>
    <submittedName>
        <fullName evidence="3">Signal peptide protein</fullName>
    </submittedName>
</protein>
<dbReference type="Proteomes" id="UP000509833">
    <property type="component" value="Chromosome"/>
</dbReference>
<evidence type="ECO:0000313" key="4">
    <source>
        <dbReference type="Proteomes" id="UP000509833"/>
    </source>
</evidence>
<feature type="transmembrane region" description="Helical" evidence="1">
    <location>
        <begin position="55"/>
        <end position="79"/>
    </location>
</feature>
<gene>
    <name evidence="3" type="ORF">STHERMO_1194</name>
</gene>
<keyword evidence="1" id="KW-0472">Membrane</keyword>
<dbReference type="Pfam" id="PF16116">
    <property type="entry name" value="DUF4832"/>
    <property type="match status" value="1"/>
</dbReference>
<dbReference type="InterPro" id="IPR017853">
    <property type="entry name" value="GH"/>
</dbReference>
<name>A0A8D6U7I9_STRTR</name>
<feature type="domain" description="DUF4832" evidence="2">
    <location>
        <begin position="300"/>
        <end position="493"/>
    </location>
</feature>
<dbReference type="InterPro" id="IPR032267">
    <property type="entry name" value="DUF4832"/>
</dbReference>
<dbReference type="Gene3D" id="3.20.20.80">
    <property type="entry name" value="Glycosidases"/>
    <property type="match status" value="1"/>
</dbReference>
<dbReference type="AlphaFoldDB" id="A0A8D6U7I9"/>